<sequence length="390" mass="40782">MLRVLTLSTLFPDASRPNFGVFVERQTLGLAAHPDIDLRLVAPVGLPPWPLSRHAHYAALSALPERETWKGLATCRPRFTTLPGTAGRFHARALTKRLIPLLTQIRRDFAFDVIDAEFFFPDGPAAVALGQYFGVPVSIKARGADIHHWGTTSATSAQVVTAGQTANGVLAVSQAMRADMIALGIPAERIRVHHTGVDLDRFAPRDRSVGKARYGVTGPLVVSVGALIPRKGHDVVIDAVASLPGTTLLIAGEGPARAALESQIATRGVGDRVRLLGAIPHGDLPGLLAAADLMALASASEGLANAWVEALACGTPIVITGAGGAMEVVTDAAYGRIADRTAQAFAAAIAALLADPPPPAAVRTGAARFTWAANTAALVDHLSQLVSLRR</sequence>
<comment type="caution">
    <text evidence="3">The sequence shown here is derived from an EMBL/GenBank/DDBJ whole genome shotgun (WGS) entry which is preliminary data.</text>
</comment>
<dbReference type="PANTHER" id="PTHR45947:SF3">
    <property type="entry name" value="SULFOQUINOVOSYL TRANSFERASE SQD2"/>
    <property type="match status" value="1"/>
</dbReference>
<dbReference type="InterPro" id="IPR001296">
    <property type="entry name" value="Glyco_trans_1"/>
</dbReference>
<dbReference type="Pfam" id="PF00534">
    <property type="entry name" value="Glycos_transf_1"/>
    <property type="match status" value="1"/>
</dbReference>
<dbReference type="Proteomes" id="UP000652430">
    <property type="component" value="Unassembled WGS sequence"/>
</dbReference>
<reference evidence="4" key="1">
    <citation type="journal article" date="2019" name="Int. J. Syst. Evol. Microbiol.">
        <title>The Global Catalogue of Microorganisms (GCM) 10K type strain sequencing project: providing services to taxonomists for standard genome sequencing and annotation.</title>
        <authorList>
            <consortium name="The Broad Institute Genomics Platform"/>
            <consortium name="The Broad Institute Genome Sequencing Center for Infectious Disease"/>
            <person name="Wu L."/>
            <person name="Ma J."/>
        </authorList>
    </citation>
    <scope>NUCLEOTIDE SEQUENCE [LARGE SCALE GENOMIC DNA]</scope>
    <source>
        <strain evidence="4">CGMCC 1.8957</strain>
    </source>
</reference>
<feature type="domain" description="Glycosyl transferase family 1" evidence="1">
    <location>
        <begin position="217"/>
        <end position="363"/>
    </location>
</feature>
<evidence type="ECO:0000259" key="1">
    <source>
        <dbReference type="Pfam" id="PF00534"/>
    </source>
</evidence>
<dbReference type="InterPro" id="IPR028098">
    <property type="entry name" value="Glyco_trans_4-like_N"/>
</dbReference>
<keyword evidence="3" id="KW-0808">Transferase</keyword>
<feature type="domain" description="Glycosyltransferase subfamily 4-like N-terminal" evidence="2">
    <location>
        <begin position="92"/>
        <end position="201"/>
    </location>
</feature>
<evidence type="ECO:0000313" key="3">
    <source>
        <dbReference type="EMBL" id="GHH15335.1"/>
    </source>
</evidence>
<dbReference type="PANTHER" id="PTHR45947">
    <property type="entry name" value="SULFOQUINOVOSYL TRANSFERASE SQD2"/>
    <property type="match status" value="1"/>
</dbReference>
<keyword evidence="4" id="KW-1185">Reference proteome</keyword>
<protein>
    <submittedName>
        <fullName evidence="3">Glycosyl transferase family 1</fullName>
    </submittedName>
</protein>
<evidence type="ECO:0000313" key="4">
    <source>
        <dbReference type="Proteomes" id="UP000652430"/>
    </source>
</evidence>
<dbReference type="Pfam" id="PF13439">
    <property type="entry name" value="Glyco_transf_4"/>
    <property type="match status" value="1"/>
</dbReference>
<dbReference type="GO" id="GO:0016740">
    <property type="term" value="F:transferase activity"/>
    <property type="evidence" value="ECO:0007669"/>
    <property type="project" value="UniProtKB-KW"/>
</dbReference>
<dbReference type="InterPro" id="IPR050194">
    <property type="entry name" value="Glycosyltransferase_grp1"/>
</dbReference>
<dbReference type="Gene3D" id="3.40.50.2000">
    <property type="entry name" value="Glycogen Phosphorylase B"/>
    <property type="match status" value="2"/>
</dbReference>
<accession>A0ABQ3LH32</accession>
<gene>
    <name evidence="3" type="ORF">GCM10008023_18040</name>
</gene>
<organism evidence="3 4">
    <name type="scientific">Sphingomonas glacialis</name>
    <dbReference type="NCBI Taxonomy" id="658225"/>
    <lineage>
        <taxon>Bacteria</taxon>
        <taxon>Pseudomonadati</taxon>
        <taxon>Pseudomonadota</taxon>
        <taxon>Alphaproteobacteria</taxon>
        <taxon>Sphingomonadales</taxon>
        <taxon>Sphingomonadaceae</taxon>
        <taxon>Sphingomonas</taxon>
    </lineage>
</organism>
<name>A0ABQ3LH32_9SPHN</name>
<evidence type="ECO:0000259" key="2">
    <source>
        <dbReference type="Pfam" id="PF13439"/>
    </source>
</evidence>
<dbReference type="SUPFAM" id="SSF53756">
    <property type="entry name" value="UDP-Glycosyltransferase/glycogen phosphorylase"/>
    <property type="match status" value="1"/>
</dbReference>
<dbReference type="EMBL" id="BNAQ01000002">
    <property type="protein sequence ID" value="GHH15335.1"/>
    <property type="molecule type" value="Genomic_DNA"/>
</dbReference>
<dbReference type="RefSeq" id="WP_189675962.1">
    <property type="nucleotide sequence ID" value="NZ_BNAQ01000002.1"/>
</dbReference>
<proteinExistence type="predicted"/>